<gene>
    <name evidence="1" type="ORF">RFULGI_LOCUS2188</name>
</gene>
<dbReference type="Proteomes" id="UP000789396">
    <property type="component" value="Unassembled WGS sequence"/>
</dbReference>
<accession>A0A9N8WNH0</accession>
<sequence length="194" mass="23362">MNQYTLVNIIDVKDSFQMMSTDEYEFYNVIESDYLVGIHDKFIKTLSQTEEWIDNIQKKSELEKKYNKIPAYFIGTDIKQTILDTLEEYKSNPDLTQDFPKSYDGIIIKLFVSLENKFESSKGLLPAPNFDIFEILNKYIYWNSLPYYYYEDLLKDYMKNIYFLKFYGGDLMLKLIQERKTVYIKETFDYFLKT</sequence>
<reference evidence="1" key="1">
    <citation type="submission" date="2021-06" db="EMBL/GenBank/DDBJ databases">
        <authorList>
            <person name="Kallberg Y."/>
            <person name="Tangrot J."/>
            <person name="Rosling A."/>
        </authorList>
    </citation>
    <scope>NUCLEOTIDE SEQUENCE</scope>
    <source>
        <strain evidence="1">IN212</strain>
    </source>
</reference>
<evidence type="ECO:0000313" key="1">
    <source>
        <dbReference type="EMBL" id="CAG8495564.1"/>
    </source>
</evidence>
<dbReference type="AlphaFoldDB" id="A0A9N8WNH0"/>
<name>A0A9N8WNH0_9GLOM</name>
<proteinExistence type="predicted"/>
<feature type="non-terminal residue" evidence="1">
    <location>
        <position position="194"/>
    </location>
</feature>
<evidence type="ECO:0000313" key="2">
    <source>
        <dbReference type="Proteomes" id="UP000789396"/>
    </source>
</evidence>
<organism evidence="1 2">
    <name type="scientific">Racocetra fulgida</name>
    <dbReference type="NCBI Taxonomy" id="60492"/>
    <lineage>
        <taxon>Eukaryota</taxon>
        <taxon>Fungi</taxon>
        <taxon>Fungi incertae sedis</taxon>
        <taxon>Mucoromycota</taxon>
        <taxon>Glomeromycotina</taxon>
        <taxon>Glomeromycetes</taxon>
        <taxon>Diversisporales</taxon>
        <taxon>Gigasporaceae</taxon>
        <taxon>Racocetra</taxon>
    </lineage>
</organism>
<dbReference type="EMBL" id="CAJVPZ010001581">
    <property type="protein sequence ID" value="CAG8495564.1"/>
    <property type="molecule type" value="Genomic_DNA"/>
</dbReference>
<keyword evidence="2" id="KW-1185">Reference proteome</keyword>
<protein>
    <submittedName>
        <fullName evidence="1">5828_t:CDS:1</fullName>
    </submittedName>
</protein>
<comment type="caution">
    <text evidence="1">The sequence shown here is derived from an EMBL/GenBank/DDBJ whole genome shotgun (WGS) entry which is preliminary data.</text>
</comment>